<dbReference type="AlphaFoldDB" id="A0A382G1E9"/>
<accession>A0A382G1E9</accession>
<organism evidence="1">
    <name type="scientific">marine metagenome</name>
    <dbReference type="NCBI Taxonomy" id="408172"/>
    <lineage>
        <taxon>unclassified sequences</taxon>
        <taxon>metagenomes</taxon>
        <taxon>ecological metagenomes</taxon>
    </lineage>
</organism>
<name>A0A382G1E9_9ZZZZ</name>
<proteinExistence type="predicted"/>
<gene>
    <name evidence="1" type="ORF">METZ01_LOCUS221972</name>
</gene>
<feature type="non-terminal residue" evidence="1">
    <location>
        <position position="44"/>
    </location>
</feature>
<dbReference type="EMBL" id="UINC01053058">
    <property type="protein sequence ID" value="SVB69118.1"/>
    <property type="molecule type" value="Genomic_DNA"/>
</dbReference>
<protein>
    <submittedName>
        <fullName evidence="1">Uncharacterized protein</fullName>
    </submittedName>
</protein>
<evidence type="ECO:0000313" key="1">
    <source>
        <dbReference type="EMBL" id="SVB69118.1"/>
    </source>
</evidence>
<reference evidence="1" key="1">
    <citation type="submission" date="2018-05" db="EMBL/GenBank/DDBJ databases">
        <authorList>
            <person name="Lanie J.A."/>
            <person name="Ng W.-L."/>
            <person name="Kazmierczak K.M."/>
            <person name="Andrzejewski T.M."/>
            <person name="Davidsen T.M."/>
            <person name="Wayne K.J."/>
            <person name="Tettelin H."/>
            <person name="Glass J.I."/>
            <person name="Rusch D."/>
            <person name="Podicherti R."/>
            <person name="Tsui H.-C.T."/>
            <person name="Winkler M.E."/>
        </authorList>
    </citation>
    <scope>NUCLEOTIDE SEQUENCE</scope>
</reference>
<sequence>MNRHALYGRGILSPLCLPISPPGHYSKEASTGFEPVNNGFANRP</sequence>